<evidence type="ECO:0000313" key="3">
    <source>
        <dbReference type="Proteomes" id="UP000274756"/>
    </source>
</evidence>
<dbReference type="OrthoDB" id="7480412at2759"/>
<dbReference type="Proteomes" id="UP000274756">
    <property type="component" value="Unassembled WGS sequence"/>
</dbReference>
<accession>A0A0N4U3G0</accession>
<reference evidence="1 3" key="2">
    <citation type="submission" date="2018-11" db="EMBL/GenBank/DDBJ databases">
        <authorList>
            <consortium name="Pathogen Informatics"/>
        </authorList>
    </citation>
    <scope>NUCLEOTIDE SEQUENCE [LARGE SCALE GENOMIC DNA]</scope>
</reference>
<proteinExistence type="predicted"/>
<evidence type="ECO:0000313" key="4">
    <source>
        <dbReference type="WBParaSite" id="DME_0000126401-mRNA-1"/>
    </source>
</evidence>
<evidence type="ECO:0000313" key="1">
    <source>
        <dbReference type="EMBL" id="VDN55651.1"/>
    </source>
</evidence>
<organism evidence="2 4">
    <name type="scientific">Dracunculus medinensis</name>
    <name type="common">Guinea worm</name>
    <dbReference type="NCBI Taxonomy" id="318479"/>
    <lineage>
        <taxon>Eukaryota</taxon>
        <taxon>Metazoa</taxon>
        <taxon>Ecdysozoa</taxon>
        <taxon>Nematoda</taxon>
        <taxon>Chromadorea</taxon>
        <taxon>Rhabditida</taxon>
        <taxon>Spirurina</taxon>
        <taxon>Dracunculoidea</taxon>
        <taxon>Dracunculidae</taxon>
        <taxon>Dracunculus</taxon>
    </lineage>
</organism>
<sequence>MDIACRRSRSAQFSPEHRIANLKYANDVVLFVDSYNEMQVILNNVSATAARIRLRVNVNKTKAFSSYVQKADKMPLFVAG</sequence>
<name>A0A0N4U3G0_DRAME</name>
<gene>
    <name evidence="1" type="ORF">DME_LOCUS5624</name>
</gene>
<evidence type="ECO:0000313" key="2">
    <source>
        <dbReference type="Proteomes" id="UP000038040"/>
    </source>
</evidence>
<dbReference type="EMBL" id="UYYG01001153">
    <property type="protein sequence ID" value="VDN55651.1"/>
    <property type="molecule type" value="Genomic_DNA"/>
</dbReference>
<keyword evidence="3" id="KW-1185">Reference proteome</keyword>
<dbReference type="Proteomes" id="UP000038040">
    <property type="component" value="Unplaced"/>
</dbReference>
<reference evidence="4" key="1">
    <citation type="submission" date="2017-02" db="UniProtKB">
        <authorList>
            <consortium name="WormBaseParasite"/>
        </authorList>
    </citation>
    <scope>IDENTIFICATION</scope>
</reference>
<dbReference type="AlphaFoldDB" id="A0A0N4U3G0"/>
<protein>
    <submittedName>
        <fullName evidence="4">Reverse transcriptase domain-containing protein</fullName>
    </submittedName>
</protein>
<dbReference type="WBParaSite" id="DME_0000126401-mRNA-1">
    <property type="protein sequence ID" value="DME_0000126401-mRNA-1"/>
    <property type="gene ID" value="DME_0000126401"/>
</dbReference>